<keyword evidence="6 14" id="KW-0812">Transmembrane</keyword>
<dbReference type="AlphaFoldDB" id="A0A939KM90"/>
<dbReference type="Proteomes" id="UP000664073">
    <property type="component" value="Unassembled WGS sequence"/>
</dbReference>
<evidence type="ECO:0000256" key="2">
    <source>
        <dbReference type="ARBA" id="ARBA00009810"/>
    </source>
</evidence>
<dbReference type="InterPro" id="IPR012910">
    <property type="entry name" value="Plug_dom"/>
</dbReference>
<evidence type="ECO:0000256" key="14">
    <source>
        <dbReference type="PROSITE-ProRule" id="PRU01360"/>
    </source>
</evidence>
<comment type="subcellular location">
    <subcellularLocation>
        <location evidence="1 14">Cell outer membrane</location>
        <topology evidence="1 14">Multi-pass membrane protein</topology>
    </subcellularLocation>
</comment>
<comment type="similarity">
    <text evidence="2 14 15">Belongs to the TonB-dependent receptor family.</text>
</comment>
<evidence type="ECO:0000256" key="15">
    <source>
        <dbReference type="RuleBase" id="RU003357"/>
    </source>
</evidence>
<evidence type="ECO:0000256" key="3">
    <source>
        <dbReference type="ARBA" id="ARBA00022448"/>
    </source>
</evidence>
<dbReference type="Gene3D" id="3.55.50.30">
    <property type="match status" value="1"/>
</dbReference>
<dbReference type="InterPro" id="IPR037066">
    <property type="entry name" value="Plug_dom_sf"/>
</dbReference>
<accession>A0A939KM90</accession>
<dbReference type="Gene3D" id="2.170.130.10">
    <property type="entry name" value="TonB-dependent receptor, plug domain"/>
    <property type="match status" value="1"/>
</dbReference>
<evidence type="ECO:0000256" key="9">
    <source>
        <dbReference type="ARBA" id="ARBA00023065"/>
    </source>
</evidence>
<keyword evidence="4 14" id="KW-1134">Transmembrane beta strand</keyword>
<keyword evidence="12 17" id="KW-0675">Receptor</keyword>
<dbReference type="PANTHER" id="PTHR32552:SF68">
    <property type="entry name" value="FERRICHROME OUTER MEMBRANE TRANSPORTER_PHAGE RECEPTOR"/>
    <property type="match status" value="1"/>
</dbReference>
<gene>
    <name evidence="17" type="ORF">J2D77_03855</name>
</gene>
<evidence type="ECO:0000256" key="4">
    <source>
        <dbReference type="ARBA" id="ARBA00022452"/>
    </source>
</evidence>
<evidence type="ECO:0000256" key="5">
    <source>
        <dbReference type="ARBA" id="ARBA00022496"/>
    </source>
</evidence>
<dbReference type="Pfam" id="PF00593">
    <property type="entry name" value="TonB_dep_Rec_b-barrel"/>
    <property type="match status" value="1"/>
</dbReference>
<dbReference type="SUPFAM" id="SSF56935">
    <property type="entry name" value="Porins"/>
    <property type="match status" value="1"/>
</dbReference>
<evidence type="ECO:0000256" key="10">
    <source>
        <dbReference type="ARBA" id="ARBA00023077"/>
    </source>
</evidence>
<feature type="domain" description="Secretin/TonB short N-terminal" evidence="16">
    <location>
        <begin position="71"/>
        <end position="122"/>
    </location>
</feature>
<keyword evidence="5" id="KW-0410">Iron transport</keyword>
<keyword evidence="3 14" id="KW-0813">Transport</keyword>
<name>A0A939KM90_9PROT</name>
<dbReference type="InterPro" id="IPR010105">
    <property type="entry name" value="TonB_sidphr_rcpt"/>
</dbReference>
<keyword evidence="11 14" id="KW-0472">Membrane</keyword>
<evidence type="ECO:0000313" key="18">
    <source>
        <dbReference type="Proteomes" id="UP000664073"/>
    </source>
</evidence>
<dbReference type="GO" id="GO:0015344">
    <property type="term" value="F:siderophore uptake transmembrane transporter activity"/>
    <property type="evidence" value="ECO:0007669"/>
    <property type="project" value="TreeGrafter"/>
</dbReference>
<evidence type="ECO:0000313" key="17">
    <source>
        <dbReference type="EMBL" id="MBO1324295.1"/>
    </source>
</evidence>
<dbReference type="GO" id="GO:0038023">
    <property type="term" value="F:signaling receptor activity"/>
    <property type="evidence" value="ECO:0007669"/>
    <property type="project" value="InterPro"/>
</dbReference>
<keyword evidence="8" id="KW-0408">Iron</keyword>
<comment type="caution">
    <text evidence="17">The sequence shown here is derived from an EMBL/GenBank/DDBJ whole genome shotgun (WGS) entry which is preliminary data.</text>
</comment>
<evidence type="ECO:0000256" key="13">
    <source>
        <dbReference type="ARBA" id="ARBA00023237"/>
    </source>
</evidence>
<evidence type="ECO:0000256" key="12">
    <source>
        <dbReference type="ARBA" id="ARBA00023170"/>
    </source>
</evidence>
<reference evidence="17" key="1">
    <citation type="submission" date="2021-03" db="EMBL/GenBank/DDBJ databases">
        <title>The complete genome sequence of Acetobacter sp. TBRC 12339.</title>
        <authorList>
            <person name="Charoenyingcharoen P."/>
            <person name="Yukphan P."/>
        </authorList>
    </citation>
    <scope>NUCLEOTIDE SEQUENCE</scope>
    <source>
        <strain evidence="17">TBRC 12339</strain>
    </source>
</reference>
<dbReference type="PROSITE" id="PS52016">
    <property type="entry name" value="TONB_DEPENDENT_REC_3"/>
    <property type="match status" value="1"/>
</dbReference>
<keyword evidence="10 15" id="KW-0798">TonB box</keyword>
<keyword evidence="18" id="KW-1185">Reference proteome</keyword>
<evidence type="ECO:0000256" key="1">
    <source>
        <dbReference type="ARBA" id="ARBA00004571"/>
    </source>
</evidence>
<evidence type="ECO:0000256" key="11">
    <source>
        <dbReference type="ARBA" id="ARBA00023136"/>
    </source>
</evidence>
<evidence type="ECO:0000259" key="16">
    <source>
        <dbReference type="SMART" id="SM00965"/>
    </source>
</evidence>
<evidence type="ECO:0000256" key="8">
    <source>
        <dbReference type="ARBA" id="ARBA00023004"/>
    </source>
</evidence>
<dbReference type="CDD" id="cd01347">
    <property type="entry name" value="ligand_gated_channel"/>
    <property type="match status" value="1"/>
</dbReference>
<dbReference type="GO" id="GO:0015891">
    <property type="term" value="P:siderophore transport"/>
    <property type="evidence" value="ECO:0007669"/>
    <property type="project" value="InterPro"/>
</dbReference>
<dbReference type="InterPro" id="IPR011662">
    <property type="entry name" value="Secretin/TonB_short_N"/>
</dbReference>
<keyword evidence="9" id="KW-0406">Ion transport</keyword>
<organism evidence="17 18">
    <name type="scientific">Acetobacter garciniae</name>
    <dbReference type="NCBI Taxonomy" id="2817435"/>
    <lineage>
        <taxon>Bacteria</taxon>
        <taxon>Pseudomonadati</taxon>
        <taxon>Pseudomonadota</taxon>
        <taxon>Alphaproteobacteria</taxon>
        <taxon>Acetobacterales</taxon>
        <taxon>Acetobacteraceae</taxon>
        <taxon>Acetobacter</taxon>
    </lineage>
</organism>
<sequence>MWAYAGVRISKTQQFARRFLLGLSTAGLSGLMIYPAYSAPAAVTAATEIPFDIPAGSLAQALTRFGRQAGIQVSINGDLARNARTAGVSGRMAPNVALAHLLAGTGLAARYSGTNNVLIQKTGSAIALGPVRVGGTATHQDPTGPGVGYVAENTMAGTKTDTPLVEIPTSIYVITKQQLIDQQPQTIQEALRYSAGIYSEPYGSFSSGEAMGSGGAIMQRGFSTQQYVDGLMSTSLTSGEPTFLERIEVLNGPPSVMYGQSAPGGLVDMALKKPTDTPLHQVSVGFGNWNRYEATVDVSDKVTRSGNVRYRIAAIGNTQDIQTNYNRYRRVGVLPSLTWDIDDKTSLTLIGSYSYTPDAGENAGAQYPTRGTLITDGYRRISRSTFAGLTNWNEDSRSNAMFEYQFNHKFNKYINFSQVLRYEKTRQRDRDSYADGGVDDADPSLQYYTPEARYYSSESIAFDTRLHGDIQSGSVKNTWVVGSDFRHYDYNQNNIISSTDAVIDLYNPQATQFTPCMSVSSSSGCNVRGYNGTDSYFQEGVYFQDQIKWKRLSIILGGREDWFTDRYQTYRYRGGGNNQSYSQNAFTWRAGLIYNSSISFAPYFSYATSFTPQDSTDWQGHLIAPLRGKQMEAGLKYKVPGKNILITASAFRINEDHYLISDLVHTGYSEDAGRVRSQGFEVSANANITHDLRVLASYSYTDIRFAKSNLTAQKYNPYTGEYYGANVKEEGKSVPQVPRNMFSVFFDYTLPQSLTRGLGINWGLRYVGSNYFDKVESFKTPAYVLFDAGAHYDLGEATPLLRGLKAQLAMSNLTNKYYITTCGFGSCFLGQGRRVYGNLTYSW</sequence>
<dbReference type="InterPro" id="IPR000531">
    <property type="entry name" value="Beta-barrel_TonB"/>
</dbReference>
<protein>
    <submittedName>
        <fullName evidence="17">TonB-dependent siderophore receptor</fullName>
    </submittedName>
</protein>
<dbReference type="PANTHER" id="PTHR32552">
    <property type="entry name" value="FERRICHROME IRON RECEPTOR-RELATED"/>
    <property type="match status" value="1"/>
</dbReference>
<dbReference type="Gene3D" id="2.40.170.20">
    <property type="entry name" value="TonB-dependent receptor, beta-barrel domain"/>
    <property type="match status" value="1"/>
</dbReference>
<evidence type="ECO:0000256" key="7">
    <source>
        <dbReference type="ARBA" id="ARBA00022729"/>
    </source>
</evidence>
<dbReference type="SMART" id="SM00965">
    <property type="entry name" value="STN"/>
    <property type="match status" value="1"/>
</dbReference>
<proteinExistence type="inferred from homology"/>
<dbReference type="EMBL" id="JAFVMH010000001">
    <property type="protein sequence ID" value="MBO1324295.1"/>
    <property type="molecule type" value="Genomic_DNA"/>
</dbReference>
<dbReference type="Pfam" id="PF07715">
    <property type="entry name" value="Plug"/>
    <property type="match status" value="1"/>
</dbReference>
<dbReference type="InterPro" id="IPR036942">
    <property type="entry name" value="Beta-barrel_TonB_sf"/>
</dbReference>
<dbReference type="GO" id="GO:0009279">
    <property type="term" value="C:cell outer membrane"/>
    <property type="evidence" value="ECO:0007669"/>
    <property type="project" value="UniProtKB-SubCell"/>
</dbReference>
<dbReference type="InterPro" id="IPR039426">
    <property type="entry name" value="TonB-dep_rcpt-like"/>
</dbReference>
<keyword evidence="7" id="KW-0732">Signal</keyword>
<keyword evidence="13 14" id="KW-0998">Cell outer membrane</keyword>
<dbReference type="NCBIfam" id="TIGR01783">
    <property type="entry name" value="TonB-siderophor"/>
    <property type="match status" value="1"/>
</dbReference>
<evidence type="ECO:0000256" key="6">
    <source>
        <dbReference type="ARBA" id="ARBA00022692"/>
    </source>
</evidence>